<dbReference type="HOGENOM" id="CLU_2569072_0_0_6"/>
<accession>G9Y0J3</accession>
<keyword evidence="1" id="KW-1133">Transmembrane helix</keyword>
<gene>
    <name evidence="2" type="ORF">HMPREF0454_00051</name>
</gene>
<feature type="transmembrane region" description="Helical" evidence="1">
    <location>
        <begin position="56"/>
        <end position="75"/>
    </location>
</feature>
<keyword evidence="1" id="KW-0472">Membrane</keyword>
<evidence type="ECO:0000313" key="2">
    <source>
        <dbReference type="EMBL" id="EHM48872.1"/>
    </source>
</evidence>
<proteinExistence type="predicted"/>
<dbReference type="AlphaFoldDB" id="G9Y0J3"/>
<evidence type="ECO:0000313" key="3">
    <source>
        <dbReference type="Proteomes" id="UP000005959"/>
    </source>
</evidence>
<dbReference type="EMBL" id="AGCI01000001">
    <property type="protein sequence ID" value="EHM48872.1"/>
    <property type="molecule type" value="Genomic_DNA"/>
</dbReference>
<dbReference type="RefSeq" id="WP_004088867.1">
    <property type="nucleotide sequence ID" value="NZ_JH417481.1"/>
</dbReference>
<keyword evidence="1" id="KW-0812">Transmembrane</keyword>
<reference evidence="2 3" key="1">
    <citation type="submission" date="2011-08" db="EMBL/GenBank/DDBJ databases">
        <authorList>
            <person name="Weinstock G."/>
            <person name="Sodergren E."/>
            <person name="Clifton S."/>
            <person name="Fulton L."/>
            <person name="Fulton B."/>
            <person name="Courtney L."/>
            <person name="Fronick C."/>
            <person name="Harrison M."/>
            <person name="Strong C."/>
            <person name="Farmer C."/>
            <person name="Delahaunty K."/>
            <person name="Markovic C."/>
            <person name="Hall O."/>
            <person name="Minx P."/>
            <person name="Tomlinson C."/>
            <person name="Mitreva M."/>
            <person name="Hou S."/>
            <person name="Chen J."/>
            <person name="Wollam A."/>
            <person name="Pepin K.H."/>
            <person name="Johnson M."/>
            <person name="Bhonagiri V."/>
            <person name="Zhang X."/>
            <person name="Suruliraj S."/>
            <person name="Warren W."/>
            <person name="Chinwalla A."/>
            <person name="Mardis E.R."/>
            <person name="Wilson R.K."/>
        </authorList>
    </citation>
    <scope>NUCLEOTIDE SEQUENCE [LARGE SCALE GENOMIC DNA]</scope>
    <source>
        <strain evidence="2 3">ATCC 51873</strain>
    </source>
</reference>
<sequence length="81" mass="9590">MIFQIWGQRLTRQWAFTAMLVFILTVFFAPLAVWGLPFGGWNWWASNVGWNAITPFNGKSVITVVVISWFLRWLVCRRREK</sequence>
<evidence type="ECO:0000256" key="1">
    <source>
        <dbReference type="SAM" id="Phobius"/>
    </source>
</evidence>
<feature type="transmembrane region" description="Helical" evidence="1">
    <location>
        <begin position="14"/>
        <end position="36"/>
    </location>
</feature>
<name>G9Y0J3_HAFAL</name>
<organism evidence="2 3">
    <name type="scientific">Hafnia alvei ATCC 51873</name>
    <dbReference type="NCBI Taxonomy" id="1002364"/>
    <lineage>
        <taxon>Bacteria</taxon>
        <taxon>Pseudomonadati</taxon>
        <taxon>Pseudomonadota</taxon>
        <taxon>Gammaproteobacteria</taxon>
        <taxon>Enterobacterales</taxon>
        <taxon>Hafniaceae</taxon>
        <taxon>Hafnia</taxon>
    </lineage>
</organism>
<protein>
    <submittedName>
        <fullName evidence="2">Uncharacterized protein</fullName>
    </submittedName>
</protein>
<dbReference type="Proteomes" id="UP000005959">
    <property type="component" value="Unassembled WGS sequence"/>
</dbReference>
<comment type="caution">
    <text evidence="2">The sequence shown here is derived from an EMBL/GenBank/DDBJ whole genome shotgun (WGS) entry which is preliminary data.</text>
</comment>